<organism evidence="8 9">
    <name type="scientific">Bombardia bombarda</name>
    <dbReference type="NCBI Taxonomy" id="252184"/>
    <lineage>
        <taxon>Eukaryota</taxon>
        <taxon>Fungi</taxon>
        <taxon>Dikarya</taxon>
        <taxon>Ascomycota</taxon>
        <taxon>Pezizomycotina</taxon>
        <taxon>Sordariomycetes</taxon>
        <taxon>Sordariomycetidae</taxon>
        <taxon>Sordariales</taxon>
        <taxon>Lasiosphaeriaceae</taxon>
        <taxon>Bombardia</taxon>
    </lineage>
</organism>
<dbReference type="PANTHER" id="PTHR13439">
    <property type="entry name" value="CT120 PROTEIN"/>
    <property type="match status" value="1"/>
</dbReference>
<dbReference type="InterPro" id="IPR006634">
    <property type="entry name" value="TLC-dom"/>
</dbReference>
<dbReference type="Proteomes" id="UP001174934">
    <property type="component" value="Unassembled WGS sequence"/>
</dbReference>
<evidence type="ECO:0000313" key="9">
    <source>
        <dbReference type="Proteomes" id="UP001174934"/>
    </source>
</evidence>
<comment type="caution">
    <text evidence="8">The sequence shown here is derived from an EMBL/GenBank/DDBJ whole genome shotgun (WGS) entry which is preliminary data.</text>
</comment>
<comment type="subcellular location">
    <subcellularLocation>
        <location evidence="1">Membrane</location>
        <topology evidence="1">Multi-pass membrane protein</topology>
    </subcellularLocation>
</comment>
<dbReference type="SMART" id="SM00724">
    <property type="entry name" value="TLC"/>
    <property type="match status" value="1"/>
</dbReference>
<gene>
    <name evidence="8" type="ORF">B0T17DRAFT_491386</name>
</gene>
<evidence type="ECO:0000256" key="4">
    <source>
        <dbReference type="ARBA" id="ARBA00023136"/>
    </source>
</evidence>
<dbReference type="EMBL" id="JAULSR010000002">
    <property type="protein sequence ID" value="KAK0628531.1"/>
    <property type="molecule type" value="Genomic_DNA"/>
</dbReference>
<feature type="transmembrane region" description="Helical" evidence="6">
    <location>
        <begin position="137"/>
        <end position="161"/>
    </location>
</feature>
<keyword evidence="4 5" id="KW-0472">Membrane</keyword>
<dbReference type="PANTHER" id="PTHR13439:SF0">
    <property type="entry name" value="TOPOISOMERASE I DAMAGE AFFECTED PROTEIN 4"/>
    <property type="match status" value="1"/>
</dbReference>
<evidence type="ECO:0000256" key="5">
    <source>
        <dbReference type="PROSITE-ProRule" id="PRU00205"/>
    </source>
</evidence>
<evidence type="ECO:0000256" key="3">
    <source>
        <dbReference type="ARBA" id="ARBA00022989"/>
    </source>
</evidence>
<accession>A0AA39X742</accession>
<evidence type="ECO:0000256" key="6">
    <source>
        <dbReference type="SAM" id="Phobius"/>
    </source>
</evidence>
<keyword evidence="9" id="KW-1185">Reference proteome</keyword>
<feature type="transmembrane region" description="Helical" evidence="6">
    <location>
        <begin position="111"/>
        <end position="130"/>
    </location>
</feature>
<keyword evidence="2 5" id="KW-0812">Transmembrane</keyword>
<keyword evidence="3 6" id="KW-1133">Transmembrane helix</keyword>
<protein>
    <submittedName>
        <fullName evidence="8">TLC domain-containing protein</fullName>
    </submittedName>
</protein>
<dbReference type="AlphaFoldDB" id="A0AA39X742"/>
<dbReference type="GO" id="GO:0016020">
    <property type="term" value="C:membrane"/>
    <property type="evidence" value="ECO:0007669"/>
    <property type="project" value="UniProtKB-SubCell"/>
</dbReference>
<feature type="domain" description="TLC" evidence="7">
    <location>
        <begin position="69"/>
        <end position="313"/>
    </location>
</feature>
<feature type="transmembrane region" description="Helical" evidence="6">
    <location>
        <begin position="36"/>
        <end position="55"/>
    </location>
</feature>
<dbReference type="Pfam" id="PF03798">
    <property type="entry name" value="TRAM_LAG1_CLN8"/>
    <property type="match status" value="1"/>
</dbReference>
<feature type="transmembrane region" description="Helical" evidence="6">
    <location>
        <begin position="167"/>
        <end position="188"/>
    </location>
</feature>
<evidence type="ECO:0000259" key="7">
    <source>
        <dbReference type="PROSITE" id="PS50922"/>
    </source>
</evidence>
<evidence type="ECO:0000313" key="8">
    <source>
        <dbReference type="EMBL" id="KAK0628531.1"/>
    </source>
</evidence>
<sequence>MRDPFPFAPVPALSEAVQPLADRLSFPTLTLHVHEVAGAALFYTFIHLVVSPLLSTRLFPTYYPRNSRGKKVNWDAHVVSLVQSTLINSLALWVMFTDKERSSMDWQQRVWGYTGASAMIQALACGYFVWDFITTLLFLDVFGLGLLAHAASALAVFSFGFRPFLNYYSTVFILYELSTPFLNVHWFFDKLNMTGSRAQLYNGIALLITFFSCRLVWGTYMSAVVYVDIWSAVRHSPDVGYAALDAAHPNYFGGDNTTMTDPDANPMAFVVQQGASPIPVWLALVYIGSNIILNSLNWFWFVKMIAAVRKRFEPVKEAKVGYADAAKGDGSASGAAAAAAAGGEKAELLRRRRGNSIADVVPDSDELRAGTIQ</sequence>
<feature type="transmembrane region" description="Helical" evidence="6">
    <location>
        <begin position="76"/>
        <end position="96"/>
    </location>
</feature>
<feature type="transmembrane region" description="Helical" evidence="6">
    <location>
        <begin position="200"/>
        <end position="220"/>
    </location>
</feature>
<dbReference type="GO" id="GO:0055088">
    <property type="term" value="P:lipid homeostasis"/>
    <property type="evidence" value="ECO:0007669"/>
    <property type="project" value="TreeGrafter"/>
</dbReference>
<reference evidence="8" key="1">
    <citation type="submission" date="2023-06" db="EMBL/GenBank/DDBJ databases">
        <title>Genome-scale phylogeny and comparative genomics of the fungal order Sordariales.</title>
        <authorList>
            <consortium name="Lawrence Berkeley National Laboratory"/>
            <person name="Hensen N."/>
            <person name="Bonometti L."/>
            <person name="Westerberg I."/>
            <person name="Brannstrom I.O."/>
            <person name="Guillou S."/>
            <person name="Cros-Aarteil S."/>
            <person name="Calhoun S."/>
            <person name="Haridas S."/>
            <person name="Kuo A."/>
            <person name="Mondo S."/>
            <person name="Pangilinan J."/>
            <person name="Riley R."/>
            <person name="LaButti K."/>
            <person name="Andreopoulos B."/>
            <person name="Lipzen A."/>
            <person name="Chen C."/>
            <person name="Yanf M."/>
            <person name="Daum C."/>
            <person name="Ng V."/>
            <person name="Clum A."/>
            <person name="Steindorff A."/>
            <person name="Ohm R."/>
            <person name="Martin F."/>
            <person name="Silar P."/>
            <person name="Natvig D."/>
            <person name="Lalanne C."/>
            <person name="Gautier V."/>
            <person name="Ament-velasquez S.L."/>
            <person name="Kruys A."/>
            <person name="Hutchinson M.I."/>
            <person name="Powell A.J."/>
            <person name="Barry K."/>
            <person name="Miller A.N."/>
            <person name="Grigoriev I.V."/>
            <person name="Debuchy R."/>
            <person name="Gladieux P."/>
            <person name="Thoren M.H."/>
            <person name="Johannesson H."/>
        </authorList>
    </citation>
    <scope>NUCLEOTIDE SEQUENCE</scope>
    <source>
        <strain evidence="8">SMH3391-2</strain>
    </source>
</reference>
<name>A0AA39X742_9PEZI</name>
<evidence type="ECO:0000256" key="2">
    <source>
        <dbReference type="ARBA" id="ARBA00022692"/>
    </source>
</evidence>
<feature type="transmembrane region" description="Helical" evidence="6">
    <location>
        <begin position="278"/>
        <end position="301"/>
    </location>
</feature>
<evidence type="ECO:0000256" key="1">
    <source>
        <dbReference type="ARBA" id="ARBA00004141"/>
    </source>
</evidence>
<dbReference type="InterPro" id="IPR050846">
    <property type="entry name" value="TLCD"/>
</dbReference>
<dbReference type="PROSITE" id="PS50922">
    <property type="entry name" value="TLC"/>
    <property type="match status" value="1"/>
</dbReference>
<proteinExistence type="predicted"/>
<dbReference type="GO" id="GO:0005783">
    <property type="term" value="C:endoplasmic reticulum"/>
    <property type="evidence" value="ECO:0007669"/>
    <property type="project" value="TreeGrafter"/>
</dbReference>